<sequence>MLSLTCPHCGPRDETEFSCGGESHIERPGVEASDETWADYLFVRDNPRGVTFERWHHRFGCGAWFNVARDTVSHEIKTVYPMGAPRPTTP</sequence>
<dbReference type="InterPro" id="IPR038561">
    <property type="entry name" value="SoxD_sf"/>
</dbReference>
<feature type="region of interest" description="Disordered" evidence="1">
    <location>
        <begin position="1"/>
        <end position="28"/>
    </location>
</feature>
<comment type="caution">
    <text evidence="2">The sequence shown here is derived from an EMBL/GenBank/DDBJ whole genome shotgun (WGS) entry which is preliminary data.</text>
</comment>
<dbReference type="GO" id="GO:0046653">
    <property type="term" value="P:tetrahydrofolate metabolic process"/>
    <property type="evidence" value="ECO:0007669"/>
    <property type="project" value="InterPro"/>
</dbReference>
<proteinExistence type="predicted"/>
<evidence type="ECO:0000313" key="3">
    <source>
        <dbReference type="Proteomes" id="UP000282977"/>
    </source>
</evidence>
<dbReference type="Proteomes" id="UP000282977">
    <property type="component" value="Unassembled WGS sequence"/>
</dbReference>
<protein>
    <submittedName>
        <fullName evidence="2">Sarcosine oxidase subunit delta family protein</fullName>
    </submittedName>
</protein>
<gene>
    <name evidence="2" type="ORF">ENE74_13250</name>
</gene>
<dbReference type="OrthoDB" id="7159274at2"/>
<dbReference type="GO" id="GO:0008115">
    <property type="term" value="F:sarcosine oxidase activity"/>
    <property type="evidence" value="ECO:0007669"/>
    <property type="project" value="InterPro"/>
</dbReference>
<dbReference type="RefSeq" id="WP_127691383.1">
    <property type="nucleotide sequence ID" value="NZ_RZUL01000004.1"/>
</dbReference>
<dbReference type="AlphaFoldDB" id="A0A437J5R0"/>
<dbReference type="Pfam" id="PF04267">
    <property type="entry name" value="SoxD"/>
    <property type="match status" value="1"/>
</dbReference>
<name>A0A437J5R0_9SPHN</name>
<organism evidence="2 3">
    <name type="scientific">Sphingobium algorifonticola</name>
    <dbReference type="NCBI Taxonomy" id="2008318"/>
    <lineage>
        <taxon>Bacteria</taxon>
        <taxon>Pseudomonadati</taxon>
        <taxon>Pseudomonadota</taxon>
        <taxon>Alphaproteobacteria</taxon>
        <taxon>Sphingomonadales</taxon>
        <taxon>Sphingomonadaceae</taxon>
        <taxon>Sphingobium</taxon>
    </lineage>
</organism>
<dbReference type="Gene3D" id="3.30.2270.10">
    <property type="entry name" value="Folate-binding superfamily"/>
    <property type="match status" value="1"/>
</dbReference>
<keyword evidence="3" id="KW-1185">Reference proteome</keyword>
<evidence type="ECO:0000256" key="1">
    <source>
        <dbReference type="SAM" id="MobiDB-lite"/>
    </source>
</evidence>
<evidence type="ECO:0000313" key="2">
    <source>
        <dbReference type="EMBL" id="RVT40282.1"/>
    </source>
</evidence>
<dbReference type="InterPro" id="IPR006279">
    <property type="entry name" value="SoxD"/>
</dbReference>
<accession>A0A437J5R0</accession>
<dbReference type="EMBL" id="RZUL01000004">
    <property type="protein sequence ID" value="RVT40282.1"/>
    <property type="molecule type" value="Genomic_DNA"/>
</dbReference>
<reference evidence="2 3" key="1">
    <citation type="submission" date="2019-01" db="EMBL/GenBank/DDBJ databases">
        <authorList>
            <person name="Chen W.-M."/>
        </authorList>
    </citation>
    <scope>NUCLEOTIDE SEQUENCE [LARGE SCALE GENOMIC DNA]</scope>
    <source>
        <strain evidence="2 3">TLA-22</strain>
    </source>
</reference>
<dbReference type="NCBIfam" id="TIGR01374">
    <property type="entry name" value="soxD"/>
    <property type="match status" value="1"/>
</dbReference>